<protein>
    <recommendedName>
        <fullName evidence="4">F-box domain-containing protein</fullName>
    </recommendedName>
</protein>
<proteinExistence type="predicted"/>
<accession>A0AAE8MJM5</accession>
<gene>
    <name evidence="2" type="ORF">FTOL_11919</name>
</gene>
<evidence type="ECO:0000313" key="3">
    <source>
        <dbReference type="Proteomes" id="UP001187734"/>
    </source>
</evidence>
<evidence type="ECO:0008006" key="4">
    <source>
        <dbReference type="Google" id="ProtNLM"/>
    </source>
</evidence>
<name>A0AAE8MJM5_9HYPO</name>
<organism evidence="2 3">
    <name type="scientific">Fusarium torulosum</name>
    <dbReference type="NCBI Taxonomy" id="33205"/>
    <lineage>
        <taxon>Eukaryota</taxon>
        <taxon>Fungi</taxon>
        <taxon>Dikarya</taxon>
        <taxon>Ascomycota</taxon>
        <taxon>Pezizomycotina</taxon>
        <taxon>Sordariomycetes</taxon>
        <taxon>Hypocreomycetidae</taxon>
        <taxon>Hypocreales</taxon>
        <taxon>Nectriaceae</taxon>
        <taxon>Fusarium</taxon>
    </lineage>
</organism>
<evidence type="ECO:0000313" key="2">
    <source>
        <dbReference type="EMBL" id="SPJ86894.1"/>
    </source>
</evidence>
<comment type="caution">
    <text evidence="2">The sequence shown here is derived from an EMBL/GenBank/DDBJ whole genome shotgun (WGS) entry which is preliminary data.</text>
</comment>
<evidence type="ECO:0000256" key="1">
    <source>
        <dbReference type="SAM" id="MobiDB-lite"/>
    </source>
</evidence>
<dbReference type="AlphaFoldDB" id="A0AAE8MJM5"/>
<keyword evidence="3" id="KW-1185">Reference proteome</keyword>
<reference evidence="2" key="1">
    <citation type="submission" date="2018-03" db="EMBL/GenBank/DDBJ databases">
        <authorList>
            <person name="Guldener U."/>
        </authorList>
    </citation>
    <scope>NUCLEOTIDE SEQUENCE</scope>
</reference>
<dbReference type="EMBL" id="ONZP01000527">
    <property type="protein sequence ID" value="SPJ86894.1"/>
    <property type="molecule type" value="Genomic_DNA"/>
</dbReference>
<feature type="region of interest" description="Disordered" evidence="1">
    <location>
        <begin position="157"/>
        <end position="180"/>
    </location>
</feature>
<dbReference type="Proteomes" id="UP001187734">
    <property type="component" value="Unassembled WGS sequence"/>
</dbReference>
<sequence>MYNSNSGENTIHIYHLPNEILSNICLFTALPNSLDGKRLVGVMAGNVPGDAQEYRQLIANELQMARALRLVSQRFNHLATPLLFQSLLLMQNKIRMPFRECISEQDLRCGYEGKVARELGTIMEMLHNLLSLKPDLRQHCKSLCFIYKEEHLLDSYSSGNSEEGHSEDGTEVSNGEPPEMDITFPRTRILSDIHTRLVNVTHLQVHVDGFAREMPNFSPALISMPKLTILRVTGDVDYLLMFKQLATIRPDSMLETLDLSHATSNGWDYIEPNARETCQALHNVIGTGPVTRLLTGTGLDTDVLAALVAWPRSLERLALQVDPQRITTHSTDHGSLQKVLDSQKASLTHLRIEGKYELGLHGFDLRDLSRLEQLDLCTATMSNFNQFPRNKTIMPELDCRIFAPHLRSLSWVLPWWLDSNSKVKDFFAKRHEKRLRLLLETAIKLRERKDIGYPGHFARVWVQSTADPLERFEEKAQRSFMKDLRRIDALDDEFRPLGIRISHLPLPKSRQDVDASRHTIFGPPGEVWSWDKCI</sequence>